<accession>A0A8H3SFK2</accession>
<dbReference type="PROSITE" id="PS50075">
    <property type="entry name" value="CARRIER"/>
    <property type="match status" value="1"/>
</dbReference>
<evidence type="ECO:0000256" key="4">
    <source>
        <dbReference type="ARBA" id="ARBA00022737"/>
    </source>
</evidence>
<dbReference type="PANTHER" id="PTHR45527:SF3">
    <property type="entry name" value="SIDEROPHORE SYNTHETASE (EUROFUNG)"/>
    <property type="match status" value="1"/>
</dbReference>
<dbReference type="InterPro" id="IPR001242">
    <property type="entry name" value="Condensation_dom"/>
</dbReference>
<dbReference type="Gene3D" id="3.30.300.30">
    <property type="match status" value="1"/>
</dbReference>
<feature type="domain" description="Carrier" evidence="7">
    <location>
        <begin position="605"/>
        <end position="682"/>
    </location>
</feature>
<dbReference type="FunFam" id="3.40.50.12780:FF:000014">
    <property type="entry name" value="Nonribosomal peptide synthetase 1"/>
    <property type="match status" value="1"/>
</dbReference>
<dbReference type="SUPFAM" id="SSF47336">
    <property type="entry name" value="ACP-like"/>
    <property type="match status" value="1"/>
</dbReference>
<organism evidence="8 9">
    <name type="scientific">Aspergillus udagawae</name>
    <dbReference type="NCBI Taxonomy" id="91492"/>
    <lineage>
        <taxon>Eukaryota</taxon>
        <taxon>Fungi</taxon>
        <taxon>Dikarya</taxon>
        <taxon>Ascomycota</taxon>
        <taxon>Pezizomycotina</taxon>
        <taxon>Eurotiomycetes</taxon>
        <taxon>Eurotiomycetidae</taxon>
        <taxon>Eurotiales</taxon>
        <taxon>Aspergillaceae</taxon>
        <taxon>Aspergillus</taxon>
        <taxon>Aspergillus subgen. Fumigati</taxon>
    </lineage>
</organism>
<dbReference type="InterPro" id="IPR045851">
    <property type="entry name" value="AMP-bd_C_sf"/>
</dbReference>
<dbReference type="GO" id="GO:0016874">
    <property type="term" value="F:ligase activity"/>
    <property type="evidence" value="ECO:0007669"/>
    <property type="project" value="UniProtKB-KW"/>
</dbReference>
<gene>
    <name evidence="8" type="ORF">IFM46972_11195</name>
</gene>
<dbReference type="Pfam" id="PF00668">
    <property type="entry name" value="Condensation"/>
    <property type="match status" value="1"/>
</dbReference>
<dbReference type="GO" id="GO:0043041">
    <property type="term" value="P:amino acid activation for nonribosomal peptide biosynthetic process"/>
    <property type="evidence" value="ECO:0007669"/>
    <property type="project" value="TreeGrafter"/>
</dbReference>
<keyword evidence="2" id="KW-0597">Phosphoprotein</keyword>
<dbReference type="PROSITE" id="PS00455">
    <property type="entry name" value="AMP_BINDING"/>
    <property type="match status" value="1"/>
</dbReference>
<dbReference type="CDD" id="cd05918">
    <property type="entry name" value="A_NRPS_SidN3_like"/>
    <property type="match status" value="1"/>
</dbReference>
<dbReference type="SUPFAM" id="SSF52777">
    <property type="entry name" value="CoA-dependent acyltransferases"/>
    <property type="match status" value="2"/>
</dbReference>
<dbReference type="Pfam" id="PF00550">
    <property type="entry name" value="PP-binding"/>
    <property type="match status" value="1"/>
</dbReference>
<dbReference type="InterPro" id="IPR023213">
    <property type="entry name" value="CAT-like_dom_sf"/>
</dbReference>
<dbReference type="EMBL" id="BLKC01000186">
    <property type="protein sequence ID" value="GFF58754.1"/>
    <property type="molecule type" value="Genomic_DNA"/>
</dbReference>
<dbReference type="InterPro" id="IPR000873">
    <property type="entry name" value="AMP-dep_synth/lig_dom"/>
</dbReference>
<evidence type="ECO:0000313" key="9">
    <source>
        <dbReference type="Proteomes" id="UP000465221"/>
    </source>
</evidence>
<dbReference type="Gene3D" id="3.30.559.10">
    <property type="entry name" value="Chloramphenicol acetyltransferase-like domain"/>
    <property type="match status" value="1"/>
</dbReference>
<dbReference type="InterPro" id="IPR009081">
    <property type="entry name" value="PP-bd_ACP"/>
</dbReference>
<keyword evidence="1" id="KW-0596">Phosphopantetheine</keyword>
<evidence type="ECO:0000256" key="2">
    <source>
        <dbReference type="ARBA" id="ARBA00022553"/>
    </source>
</evidence>
<dbReference type="AlphaFoldDB" id="A0A8H3SFK2"/>
<dbReference type="Gene3D" id="1.10.1200.10">
    <property type="entry name" value="ACP-like"/>
    <property type="match status" value="1"/>
</dbReference>
<dbReference type="InterPro" id="IPR036736">
    <property type="entry name" value="ACP-like_sf"/>
</dbReference>
<dbReference type="GO" id="GO:0044550">
    <property type="term" value="P:secondary metabolite biosynthetic process"/>
    <property type="evidence" value="ECO:0007669"/>
    <property type="project" value="TreeGrafter"/>
</dbReference>
<comment type="similarity">
    <text evidence="6">Belongs to the NRP synthetase family.</text>
</comment>
<dbReference type="InterPro" id="IPR020845">
    <property type="entry name" value="AMP-binding_CS"/>
</dbReference>
<dbReference type="NCBIfam" id="TIGR01733">
    <property type="entry name" value="AA-adenyl-dom"/>
    <property type="match status" value="1"/>
</dbReference>
<dbReference type="Proteomes" id="UP000465221">
    <property type="component" value="Unassembled WGS sequence"/>
</dbReference>
<name>A0A8H3SFK2_9EURO</name>
<evidence type="ECO:0000256" key="6">
    <source>
        <dbReference type="ARBA" id="ARBA00029454"/>
    </source>
</evidence>
<dbReference type="Gene3D" id="3.30.559.30">
    <property type="entry name" value="Nonribosomal peptide synthetase, condensation domain"/>
    <property type="match status" value="1"/>
</dbReference>
<proteinExistence type="inferred from homology"/>
<comment type="caution">
    <text evidence="8">The sequence shown here is derived from an EMBL/GenBank/DDBJ whole genome shotgun (WGS) entry which is preliminary data.</text>
</comment>
<dbReference type="Pfam" id="PF00501">
    <property type="entry name" value="AMP-binding"/>
    <property type="match status" value="1"/>
</dbReference>
<dbReference type="InterPro" id="IPR042099">
    <property type="entry name" value="ANL_N_sf"/>
</dbReference>
<keyword evidence="5" id="KW-0843">Virulence</keyword>
<dbReference type="GO" id="GO:0031177">
    <property type="term" value="F:phosphopantetheine binding"/>
    <property type="evidence" value="ECO:0007669"/>
    <property type="project" value="TreeGrafter"/>
</dbReference>
<dbReference type="InterPro" id="IPR010071">
    <property type="entry name" value="AA_adenyl_dom"/>
</dbReference>
<keyword evidence="3" id="KW-0436">Ligase</keyword>
<dbReference type="PANTHER" id="PTHR45527">
    <property type="entry name" value="NONRIBOSOMAL PEPTIDE SYNTHETASE"/>
    <property type="match status" value="1"/>
</dbReference>
<sequence>MHVGRKPDQPPNLGKHSDLARVEVLSGDVEDICTRESSPSFGPEDRVQLLQWNQNIATRGKSCVHTLIQEKALTQPDAPAIHSWDGAMTYAELDRSSSAAAAHLTSVGVGPEVLVPLCYGKSRWAVVAMLAVLKAGGAFVLIDQALPMQRMQAICDQIRPTIVITSSQHAAVGADLASKVVVVDERSEFVLDPSWQSPPASPDNALYVMFTSGSTGQPKGVVVEHKSYSNHALACAKCMSLDSGARVLQFTSYAFDITISEILGTLIIGGCVCIPSDEERMGNLAGAINALHVNTLMLTPSVSRLLTPADIPCVKTLVLAGEPMTAEDIAKWSGKVTLVNGYGPAECTVLSTIQNDMQLSSHPRDIGRAVGCTSWVVDQDDPCQLLPIGAIGELMIEGPNVGRGYLNCEALTQKAFINSPPWRNQFPGWDVYDRMYKTGDLVQYASNGSLRYIGRKDLQVKLRGQRLELAEVEHYVRVCFPGAGTVICEKIVRNDLSCSQAEILVAFVHVHSPGSDYSGRNRSPAGAADLAPPSDIFREQVETAAGDLHKVLPTYMIPTVFLPLYRVPLSPTGKADRRHLNSLAQLLPRSAIEAYGVQKRALKRAPSTPEEWQLRVLWSDILGLPADDIGADDDFFWLGANSLDAMKMVSRGHARGMLGLTVPAVFEFPTLSALAPVIHQRRIEDPIASLPRPEWDFSNLPGSVTGEWQSSDIVAVLPTTDFQRIYLDAGLKNYYIWRIDRPLDVDQLQRALQILCDQVPVLRSLFIRHADTTLQVVLRRMQVELTQITVNQESVDEECRSWCANDNNSPEVPDGSPYFQPILISSQPSKHILILRLSHAQFDGSTLSHLLGDLVRAYEGHALPQPVVDFPAYMQHRLARRTPAAYCFWRDYLHGASMLGWDWLIGNASGDNSSHRAFVVGIDKFPLSSPPRGITMATLVKAAWALALARLSKQTDLVFGHTVSGRNMPIPDMERLAGCCINTAPIRVHIQPAWTAHELLRHVQTQYTRTLDYETIEPSEIIAQCTPWEGKPDFGSVVTHNEFDKAATAVLEGASDHLEPVYLGIPEDAFQRMSWPVQLMTELHGSEIEVIILASSHMLSQDRADWMIGKFKQAYLDLLNSDISSPLQLDDECAHTSKCQLLPKANP</sequence>
<evidence type="ECO:0000313" key="8">
    <source>
        <dbReference type="EMBL" id="GFF58754.1"/>
    </source>
</evidence>
<dbReference type="FunFam" id="3.40.50.980:FF:000001">
    <property type="entry name" value="Non-ribosomal peptide synthetase"/>
    <property type="match status" value="1"/>
</dbReference>
<evidence type="ECO:0000256" key="3">
    <source>
        <dbReference type="ARBA" id="ARBA00022598"/>
    </source>
</evidence>
<evidence type="ECO:0000256" key="1">
    <source>
        <dbReference type="ARBA" id="ARBA00022450"/>
    </source>
</evidence>
<evidence type="ECO:0000256" key="5">
    <source>
        <dbReference type="ARBA" id="ARBA00023026"/>
    </source>
</evidence>
<reference evidence="8 9" key="1">
    <citation type="submission" date="2020-01" db="EMBL/GenBank/DDBJ databases">
        <title>Draft genome sequence of Aspergillus udagawae IFM 46972.</title>
        <authorList>
            <person name="Takahashi H."/>
            <person name="Yaguchi T."/>
        </authorList>
    </citation>
    <scope>NUCLEOTIDE SEQUENCE [LARGE SCALE GENOMIC DNA]</scope>
    <source>
        <strain evidence="8 9">IFM 46972</strain>
    </source>
</reference>
<protein>
    <submittedName>
        <fullName evidence="8">Nonribosomal peptide synthase, putative</fullName>
    </submittedName>
</protein>
<keyword evidence="4" id="KW-0677">Repeat</keyword>
<dbReference type="Gene3D" id="3.40.50.12780">
    <property type="entry name" value="N-terminal domain of ligase-like"/>
    <property type="match status" value="1"/>
</dbReference>
<evidence type="ECO:0000259" key="7">
    <source>
        <dbReference type="PROSITE" id="PS50075"/>
    </source>
</evidence>
<dbReference type="SUPFAM" id="SSF56801">
    <property type="entry name" value="Acetyl-CoA synthetase-like"/>
    <property type="match status" value="1"/>
</dbReference>
<dbReference type="GO" id="GO:0005737">
    <property type="term" value="C:cytoplasm"/>
    <property type="evidence" value="ECO:0007669"/>
    <property type="project" value="TreeGrafter"/>
</dbReference>